<dbReference type="Proteomes" id="UP000030653">
    <property type="component" value="Unassembled WGS sequence"/>
</dbReference>
<evidence type="ECO:0000313" key="4">
    <source>
        <dbReference type="Proteomes" id="UP000030653"/>
    </source>
</evidence>
<keyword evidence="1" id="KW-0472">Membrane</keyword>
<feature type="domain" description="DUF6533" evidence="2">
    <location>
        <begin position="22"/>
        <end position="62"/>
    </location>
</feature>
<name>M5G215_DACPD</name>
<keyword evidence="4" id="KW-1185">Reference proteome</keyword>
<dbReference type="GeneID" id="63687581"/>
<dbReference type="OrthoDB" id="2638860at2759"/>
<keyword evidence="1" id="KW-1133">Transmembrane helix</keyword>
<evidence type="ECO:0000313" key="3">
    <source>
        <dbReference type="EMBL" id="EJU02734.1"/>
    </source>
</evidence>
<sequence length="78" mass="8757">MSDPDPTGVVYDIVPSILSRYAATALFVYDILISFADEVEYVWKSKWSSPKVLYFIVRYFGVAAAIFTSAISLRPQSI</sequence>
<dbReference type="RefSeq" id="XP_040629628.1">
    <property type="nucleotide sequence ID" value="XM_040772519.1"/>
</dbReference>
<proteinExistence type="predicted"/>
<reference evidence="3 4" key="1">
    <citation type="journal article" date="2012" name="Science">
        <title>The Paleozoic origin of enzymatic lignin decomposition reconstructed from 31 fungal genomes.</title>
        <authorList>
            <person name="Floudas D."/>
            <person name="Binder M."/>
            <person name="Riley R."/>
            <person name="Barry K."/>
            <person name="Blanchette R.A."/>
            <person name="Henrissat B."/>
            <person name="Martinez A.T."/>
            <person name="Otillar R."/>
            <person name="Spatafora J.W."/>
            <person name="Yadav J.S."/>
            <person name="Aerts A."/>
            <person name="Benoit I."/>
            <person name="Boyd A."/>
            <person name="Carlson A."/>
            <person name="Copeland A."/>
            <person name="Coutinho P.M."/>
            <person name="de Vries R.P."/>
            <person name="Ferreira P."/>
            <person name="Findley K."/>
            <person name="Foster B."/>
            <person name="Gaskell J."/>
            <person name="Glotzer D."/>
            <person name="Gorecki P."/>
            <person name="Heitman J."/>
            <person name="Hesse C."/>
            <person name="Hori C."/>
            <person name="Igarashi K."/>
            <person name="Jurgens J.A."/>
            <person name="Kallen N."/>
            <person name="Kersten P."/>
            <person name="Kohler A."/>
            <person name="Kuees U."/>
            <person name="Kumar T.K.A."/>
            <person name="Kuo A."/>
            <person name="LaButti K."/>
            <person name="Larrondo L.F."/>
            <person name="Lindquist E."/>
            <person name="Ling A."/>
            <person name="Lombard V."/>
            <person name="Lucas S."/>
            <person name="Lundell T."/>
            <person name="Martin R."/>
            <person name="McLaughlin D.J."/>
            <person name="Morgenstern I."/>
            <person name="Morin E."/>
            <person name="Murat C."/>
            <person name="Nagy L.G."/>
            <person name="Nolan M."/>
            <person name="Ohm R.A."/>
            <person name="Patyshakuliyeva A."/>
            <person name="Rokas A."/>
            <person name="Ruiz-Duenas F.J."/>
            <person name="Sabat G."/>
            <person name="Salamov A."/>
            <person name="Samejima M."/>
            <person name="Schmutz J."/>
            <person name="Slot J.C."/>
            <person name="St John F."/>
            <person name="Stenlid J."/>
            <person name="Sun H."/>
            <person name="Sun S."/>
            <person name="Syed K."/>
            <person name="Tsang A."/>
            <person name="Wiebenga A."/>
            <person name="Young D."/>
            <person name="Pisabarro A."/>
            <person name="Eastwood D.C."/>
            <person name="Martin F."/>
            <person name="Cullen D."/>
            <person name="Grigoriev I.V."/>
            <person name="Hibbett D.S."/>
        </authorList>
    </citation>
    <scope>NUCLEOTIDE SEQUENCE [LARGE SCALE GENOMIC DNA]</scope>
    <source>
        <strain evidence="3 4">DJM-731 SS1</strain>
    </source>
</reference>
<dbReference type="HOGENOM" id="CLU_2628505_0_0_1"/>
<gene>
    <name evidence="3" type="ORF">DACRYDRAFT_21718</name>
</gene>
<dbReference type="InterPro" id="IPR045340">
    <property type="entry name" value="DUF6533"/>
</dbReference>
<dbReference type="AlphaFoldDB" id="M5G215"/>
<feature type="transmembrane region" description="Helical" evidence="1">
    <location>
        <begin position="52"/>
        <end position="73"/>
    </location>
</feature>
<dbReference type="Pfam" id="PF20151">
    <property type="entry name" value="DUF6533"/>
    <property type="match status" value="1"/>
</dbReference>
<keyword evidence="1" id="KW-0812">Transmembrane</keyword>
<dbReference type="EMBL" id="JH795861">
    <property type="protein sequence ID" value="EJU02734.1"/>
    <property type="molecule type" value="Genomic_DNA"/>
</dbReference>
<evidence type="ECO:0000256" key="1">
    <source>
        <dbReference type="SAM" id="Phobius"/>
    </source>
</evidence>
<accession>M5G215</accession>
<feature type="non-terminal residue" evidence="3">
    <location>
        <position position="78"/>
    </location>
</feature>
<protein>
    <recommendedName>
        <fullName evidence="2">DUF6533 domain-containing protein</fullName>
    </recommendedName>
</protein>
<organism evidence="3 4">
    <name type="scientific">Dacryopinax primogenitus (strain DJM 731)</name>
    <name type="common">Brown rot fungus</name>
    <dbReference type="NCBI Taxonomy" id="1858805"/>
    <lineage>
        <taxon>Eukaryota</taxon>
        <taxon>Fungi</taxon>
        <taxon>Dikarya</taxon>
        <taxon>Basidiomycota</taxon>
        <taxon>Agaricomycotina</taxon>
        <taxon>Dacrymycetes</taxon>
        <taxon>Dacrymycetales</taxon>
        <taxon>Dacrymycetaceae</taxon>
        <taxon>Dacryopinax</taxon>
    </lineage>
</organism>
<evidence type="ECO:0000259" key="2">
    <source>
        <dbReference type="Pfam" id="PF20151"/>
    </source>
</evidence>